<proteinExistence type="predicted"/>
<keyword evidence="1" id="KW-1133">Transmembrane helix</keyword>
<keyword evidence="1" id="KW-0472">Membrane</keyword>
<organism evidence="2 3">
    <name type="scientific">Cellulomonas xylanilytica</name>
    <dbReference type="NCBI Taxonomy" id="233583"/>
    <lineage>
        <taxon>Bacteria</taxon>
        <taxon>Bacillati</taxon>
        <taxon>Actinomycetota</taxon>
        <taxon>Actinomycetes</taxon>
        <taxon>Micrococcales</taxon>
        <taxon>Cellulomonadaceae</taxon>
        <taxon>Cellulomonas</taxon>
    </lineage>
</organism>
<dbReference type="AlphaFoldDB" id="A0A510V4N9"/>
<evidence type="ECO:0000313" key="3">
    <source>
        <dbReference type="Proteomes" id="UP000321118"/>
    </source>
</evidence>
<name>A0A510V4N9_9CELL</name>
<dbReference type="OrthoDB" id="4823259at2"/>
<dbReference type="RefSeq" id="WP_146925605.1">
    <property type="nucleotide sequence ID" value="NZ_BJUB01000002.1"/>
</dbReference>
<dbReference type="EMBL" id="BJUB01000002">
    <property type="protein sequence ID" value="GEK20085.1"/>
    <property type="molecule type" value="Genomic_DNA"/>
</dbReference>
<comment type="caution">
    <text evidence="2">The sequence shown here is derived from an EMBL/GenBank/DDBJ whole genome shotgun (WGS) entry which is preliminary data.</text>
</comment>
<keyword evidence="1" id="KW-0812">Transmembrane</keyword>
<feature type="transmembrane region" description="Helical" evidence="1">
    <location>
        <begin position="39"/>
        <end position="60"/>
    </location>
</feature>
<evidence type="ECO:0000313" key="2">
    <source>
        <dbReference type="EMBL" id="GEK20085.1"/>
    </source>
</evidence>
<reference evidence="2 3" key="1">
    <citation type="submission" date="2019-07" db="EMBL/GenBank/DDBJ databases">
        <title>Whole genome shotgun sequence of Cellulomonas xylanilytica NBRC 101102.</title>
        <authorList>
            <person name="Hosoyama A."/>
            <person name="Uohara A."/>
            <person name="Ohji S."/>
            <person name="Ichikawa N."/>
        </authorList>
    </citation>
    <scope>NUCLEOTIDE SEQUENCE [LARGE SCALE GENOMIC DNA]</scope>
    <source>
        <strain evidence="2 3">NBRC 101102</strain>
    </source>
</reference>
<accession>A0A510V4N9</accession>
<dbReference type="Proteomes" id="UP000321118">
    <property type="component" value="Unassembled WGS sequence"/>
</dbReference>
<evidence type="ECO:0000256" key="1">
    <source>
        <dbReference type="SAM" id="Phobius"/>
    </source>
</evidence>
<protein>
    <submittedName>
        <fullName evidence="2">Uncharacterized protein</fullName>
    </submittedName>
</protein>
<gene>
    <name evidence="2" type="ORF">CXY01_06050</name>
</gene>
<sequence>MSPDLTRALHDAVDTGPDDSPFDVLTLTGRIRRRRTVRAGVRGGVAVGAVGAVAFGAVYVGGRDPLSVLPAASADAEPGTCGSDIGLLPTAAPGRVGLLPPSTDGAWYMDEDAPVPPQGTDLGALVGRTMGPTLVRELSPGARDAAVADLVRGAQEALAEAEARRASRLAAPGAASLTAGQLDALDRGVDVARRQLESAQTSDPISGVGDELDSHILITRDGTVVASDADPSPDPRYSWISSLDRSTAMSMTSTELSTCATDADPGGVPLPAGEYSVYVSYTEDGERAAAGPWSLTLLEMPPAPTGLPEGFPVDDIPLIGGRLVSVTPTGGSSGEGWVVQIAVDGDDAAMEAARLLRDDLPTTSALSLPRGISLDVAGWEVGVAASTSEDGEPTVVYSILPG</sequence>
<keyword evidence="3" id="KW-1185">Reference proteome</keyword>